<dbReference type="STRING" id="46731.A0A3M6TB46"/>
<evidence type="ECO:0000313" key="1">
    <source>
        <dbReference type="EMBL" id="RMX38636.1"/>
    </source>
</evidence>
<dbReference type="EMBL" id="RCHS01003959">
    <property type="protein sequence ID" value="RMX38636.1"/>
    <property type="molecule type" value="Genomic_DNA"/>
</dbReference>
<dbReference type="Proteomes" id="UP000275408">
    <property type="component" value="Unassembled WGS sequence"/>
</dbReference>
<name>A0A3M6TB46_POCDA</name>
<gene>
    <name evidence="1" type="ORF">pdam_00024703</name>
</gene>
<organism evidence="1 2">
    <name type="scientific">Pocillopora damicornis</name>
    <name type="common">Cauliflower coral</name>
    <name type="synonym">Millepora damicornis</name>
    <dbReference type="NCBI Taxonomy" id="46731"/>
    <lineage>
        <taxon>Eukaryota</taxon>
        <taxon>Metazoa</taxon>
        <taxon>Cnidaria</taxon>
        <taxon>Anthozoa</taxon>
        <taxon>Hexacorallia</taxon>
        <taxon>Scleractinia</taxon>
        <taxon>Astrocoeniina</taxon>
        <taxon>Pocilloporidae</taxon>
        <taxon>Pocillopora</taxon>
    </lineage>
</organism>
<protein>
    <submittedName>
        <fullName evidence="1">Uncharacterized protein</fullName>
    </submittedName>
</protein>
<proteinExistence type="predicted"/>
<keyword evidence="2" id="KW-1185">Reference proteome</keyword>
<evidence type="ECO:0000313" key="2">
    <source>
        <dbReference type="Proteomes" id="UP000275408"/>
    </source>
</evidence>
<sequence length="136" mass="15855">MSVPRYSKPNTRSKLCLHKNALQKDLANIDQRFSSAQPVLSAFAVFDVMMVPPPESVNFKKYGLKDIETLAKQFYDESNLNYEVKKQQFQAEWGKLEWKKVIPKDVVDGKCPTVTITTWTVHHMLKQSSYRHFILY</sequence>
<reference evidence="1 2" key="1">
    <citation type="journal article" date="2018" name="Sci. Rep.">
        <title>Comparative analysis of the Pocillopora damicornis genome highlights role of immune system in coral evolution.</title>
        <authorList>
            <person name="Cunning R."/>
            <person name="Bay R.A."/>
            <person name="Gillette P."/>
            <person name="Baker A.C."/>
            <person name="Traylor-Knowles N."/>
        </authorList>
    </citation>
    <scope>NUCLEOTIDE SEQUENCE [LARGE SCALE GENOMIC DNA]</scope>
    <source>
        <strain evidence="1">RSMAS</strain>
        <tissue evidence="1">Whole animal</tissue>
    </source>
</reference>
<accession>A0A3M6TB46</accession>
<comment type="caution">
    <text evidence="1">The sequence shown here is derived from an EMBL/GenBank/DDBJ whole genome shotgun (WGS) entry which is preliminary data.</text>
</comment>
<dbReference type="AlphaFoldDB" id="A0A3M6TB46"/>